<dbReference type="PANTHER" id="PTHR13326">
    <property type="entry name" value="TRNA PSEUDOURIDINE SYNTHASE D"/>
    <property type="match status" value="1"/>
</dbReference>
<dbReference type="AlphaFoldDB" id="A0AB34KX98"/>
<keyword evidence="7" id="KW-1185">Reference proteome</keyword>
<reference evidence="6 7" key="1">
    <citation type="journal article" date="2020" name="Microbiol. Resour. Announc.">
        <title>Draft Genome Sequence of a Cladosporium Species Isolated from the Mesophotic Ascidian Didemnum maculosum.</title>
        <authorList>
            <person name="Gioti A."/>
            <person name="Siaperas R."/>
            <person name="Nikolaivits E."/>
            <person name="Le Goff G."/>
            <person name="Ouazzani J."/>
            <person name="Kotoulas G."/>
            <person name="Topakas E."/>
        </authorList>
    </citation>
    <scope>NUCLEOTIDE SEQUENCE [LARGE SCALE GENOMIC DNA]</scope>
    <source>
        <strain evidence="6 7">TM138-S3</strain>
    </source>
</reference>
<dbReference type="GO" id="GO:0005634">
    <property type="term" value="C:nucleus"/>
    <property type="evidence" value="ECO:0007669"/>
    <property type="project" value="TreeGrafter"/>
</dbReference>
<feature type="compositionally biased region" description="Low complexity" evidence="4">
    <location>
        <begin position="109"/>
        <end position="121"/>
    </location>
</feature>
<dbReference type="NCBIfam" id="TIGR00094">
    <property type="entry name" value="tRNA_TruD_broad"/>
    <property type="match status" value="1"/>
</dbReference>
<feature type="domain" description="TRUD" evidence="5">
    <location>
        <begin position="415"/>
        <end position="687"/>
    </location>
</feature>
<name>A0AB34KX98_9PEZI</name>
<feature type="region of interest" description="Disordered" evidence="4">
    <location>
        <begin position="578"/>
        <end position="617"/>
    </location>
</feature>
<dbReference type="GO" id="GO:0009982">
    <property type="term" value="F:pseudouridine synthase activity"/>
    <property type="evidence" value="ECO:0007669"/>
    <property type="project" value="InterPro"/>
</dbReference>
<dbReference type="InterPro" id="IPR042214">
    <property type="entry name" value="TruD_catalytic"/>
</dbReference>
<feature type="compositionally biased region" description="Basic and acidic residues" evidence="4">
    <location>
        <begin position="253"/>
        <end position="266"/>
    </location>
</feature>
<organism evidence="6 7">
    <name type="scientific">Cladosporium halotolerans</name>
    <dbReference type="NCBI Taxonomy" id="1052096"/>
    <lineage>
        <taxon>Eukaryota</taxon>
        <taxon>Fungi</taxon>
        <taxon>Dikarya</taxon>
        <taxon>Ascomycota</taxon>
        <taxon>Pezizomycotina</taxon>
        <taxon>Dothideomycetes</taxon>
        <taxon>Dothideomycetidae</taxon>
        <taxon>Cladosporiales</taxon>
        <taxon>Cladosporiaceae</taxon>
        <taxon>Cladosporium</taxon>
    </lineage>
</organism>
<evidence type="ECO:0000256" key="4">
    <source>
        <dbReference type="SAM" id="MobiDB-lite"/>
    </source>
</evidence>
<protein>
    <recommendedName>
        <fullName evidence="5">TRUD domain-containing protein</fullName>
    </recommendedName>
</protein>
<dbReference type="PANTHER" id="PTHR13326:SF21">
    <property type="entry name" value="PSEUDOURIDYLATE SYNTHASE PUS7L"/>
    <property type="match status" value="1"/>
</dbReference>
<dbReference type="InterPro" id="IPR011760">
    <property type="entry name" value="PsdUridine_synth_TruD_insert"/>
</dbReference>
<dbReference type="GO" id="GO:0008033">
    <property type="term" value="P:tRNA processing"/>
    <property type="evidence" value="ECO:0007669"/>
    <property type="project" value="UniProtKB-KW"/>
</dbReference>
<keyword evidence="2" id="KW-0819">tRNA processing</keyword>
<feature type="compositionally biased region" description="Low complexity" evidence="4">
    <location>
        <begin position="19"/>
        <end position="30"/>
    </location>
</feature>
<comment type="similarity">
    <text evidence="1">Belongs to the pseudouridine synthase TruD family.</text>
</comment>
<dbReference type="GO" id="GO:0001522">
    <property type="term" value="P:pseudouridine synthesis"/>
    <property type="evidence" value="ECO:0007669"/>
    <property type="project" value="InterPro"/>
</dbReference>
<proteinExistence type="inferred from homology"/>
<dbReference type="Proteomes" id="UP000803884">
    <property type="component" value="Unassembled WGS sequence"/>
</dbReference>
<evidence type="ECO:0000256" key="1">
    <source>
        <dbReference type="ARBA" id="ARBA00007953"/>
    </source>
</evidence>
<evidence type="ECO:0000259" key="5">
    <source>
        <dbReference type="PROSITE" id="PS50984"/>
    </source>
</evidence>
<feature type="region of interest" description="Disordered" evidence="4">
    <location>
        <begin position="96"/>
        <end position="167"/>
    </location>
</feature>
<accession>A0AB34KX98</accession>
<sequence>MSGPTHGTAAAEAPVADVNSNTATASSNATKDAATVLKEAEAAQQEHERTVGITAYVSPEAPGFSCIVKQRYTDFLVNEILTTGEVLHLTEIAGPAPKKTREQKRAEAQAEAGANGQANSEAGRKRQAEEGQGEPNANGGASKRQKVEPENMPSPAEISAAKDAAMSSVGSDDRSALVSIFGEATTEDIVKLYGDVVALPHRKPRDHNAIQSEIISDKSKRTQAHIAVRKIFQSKLETLTMQDKPGTISIRAAPKDSENTGRRTDAPENANGSRQKVKVMWEDLGGEYLHFTLYKENKDTMEVLFFMATQLKTKVSNFQFAGTKDRRGVTVQRVSIPRVRKEQIIGLTKSARGWRVGGFEYKKHGLELGELNGNEFLLTLRDCHAPNEEGLSQQQRLISLQNAVEEAAKNFGEKGFINYYGLQRFGTFSTGTHTTGMKILQGDLEGAVNGVLAYQDALLPANQDTSTESKVPQDDIDRAEAIRIWNETGNSRRALEILPRRFQAETSMIQYLGKRGKNKELIQNKDWQGALASIQRNLRLMYVHAYQSLIWNIVAGKRLKAYGHRAVEGDLVIVGEKDEPKAPVENEVDQDGEPVIRPSGDDSAKPEDPFTRARPLSKEEADNGKFNIFDIVLPLPGWDVEYPKNDIGKYYEELMASELGGGLDPHKMRRNWKDASLSGSYRKMMSKPGNLEVSVKSCSDELEQLVETDAEKILREQGQTTSNDVAETGTNGGKLAVVLKMQLGSSQYATMALRELTKGHALAYTPEFSVAR</sequence>
<feature type="compositionally biased region" description="Basic and acidic residues" evidence="4">
    <location>
        <begin position="99"/>
        <end position="108"/>
    </location>
</feature>
<dbReference type="RefSeq" id="XP_069230899.1">
    <property type="nucleotide sequence ID" value="XM_069372196.1"/>
</dbReference>
<evidence type="ECO:0000256" key="3">
    <source>
        <dbReference type="ARBA" id="ARBA00023235"/>
    </source>
</evidence>
<dbReference type="Gene3D" id="3.30.2350.20">
    <property type="entry name" value="TruD, catalytic domain"/>
    <property type="match status" value="2"/>
</dbReference>
<feature type="region of interest" description="Disordered" evidence="4">
    <location>
        <begin position="243"/>
        <end position="273"/>
    </location>
</feature>
<evidence type="ECO:0000313" key="7">
    <source>
        <dbReference type="Proteomes" id="UP000803884"/>
    </source>
</evidence>
<evidence type="ECO:0000313" key="6">
    <source>
        <dbReference type="EMBL" id="KAL1587794.1"/>
    </source>
</evidence>
<evidence type="ECO:0000256" key="2">
    <source>
        <dbReference type="ARBA" id="ARBA00022694"/>
    </source>
</evidence>
<feature type="compositionally biased region" description="Basic and acidic residues" evidence="4">
    <location>
        <begin position="599"/>
        <end position="617"/>
    </location>
</feature>
<dbReference type="InterPro" id="IPR020103">
    <property type="entry name" value="PsdUridine_synth_cat_dom_sf"/>
</dbReference>
<feature type="region of interest" description="Disordered" evidence="4">
    <location>
        <begin position="1"/>
        <end position="30"/>
    </location>
</feature>
<dbReference type="PROSITE" id="PS50984">
    <property type="entry name" value="TRUD"/>
    <property type="match status" value="1"/>
</dbReference>
<dbReference type="Pfam" id="PF01142">
    <property type="entry name" value="TruD"/>
    <property type="match status" value="1"/>
</dbReference>
<keyword evidence="3" id="KW-0413">Isomerase</keyword>
<dbReference type="CDD" id="cd02576">
    <property type="entry name" value="PseudoU_synth_ScPUS7"/>
    <property type="match status" value="1"/>
</dbReference>
<dbReference type="GO" id="GO:0003723">
    <property type="term" value="F:RNA binding"/>
    <property type="evidence" value="ECO:0007669"/>
    <property type="project" value="InterPro"/>
</dbReference>
<dbReference type="EMBL" id="JAAQHG020000009">
    <property type="protein sequence ID" value="KAL1587794.1"/>
    <property type="molecule type" value="Genomic_DNA"/>
</dbReference>
<dbReference type="InterPro" id="IPR001656">
    <property type="entry name" value="PsdUridine_synth_TruD"/>
</dbReference>
<dbReference type="SUPFAM" id="SSF55120">
    <property type="entry name" value="Pseudouridine synthase"/>
    <property type="match status" value="1"/>
</dbReference>
<dbReference type="GeneID" id="96005034"/>
<dbReference type="PIRSF" id="PIRSF037016">
    <property type="entry name" value="Pseudouridin_synth_euk_prd"/>
    <property type="match status" value="1"/>
</dbReference>
<gene>
    <name evidence="6" type="ORF">WHR41_03590</name>
</gene>
<dbReference type="PROSITE" id="PS01268">
    <property type="entry name" value="UPF0024"/>
    <property type="match status" value="1"/>
</dbReference>
<dbReference type="InterPro" id="IPR020119">
    <property type="entry name" value="PsdUridine_synth_TruD_CS"/>
</dbReference>
<comment type="caution">
    <text evidence="6">The sequence shown here is derived from an EMBL/GenBank/DDBJ whole genome shotgun (WGS) entry which is preliminary data.</text>
</comment>